<dbReference type="InterPro" id="IPR036388">
    <property type="entry name" value="WH-like_DNA-bd_sf"/>
</dbReference>
<dbReference type="Pfam" id="PF25873">
    <property type="entry name" value="WHD_MalT"/>
    <property type="match status" value="1"/>
</dbReference>
<feature type="region of interest" description="Disordered" evidence="1">
    <location>
        <begin position="1059"/>
        <end position="1088"/>
    </location>
</feature>
<dbReference type="PROSITE" id="PS50043">
    <property type="entry name" value="HTH_LUXR_2"/>
    <property type="match status" value="1"/>
</dbReference>
<evidence type="ECO:0000259" key="2">
    <source>
        <dbReference type="PROSITE" id="PS50043"/>
    </source>
</evidence>
<dbReference type="SMART" id="SM00421">
    <property type="entry name" value="HTH_LUXR"/>
    <property type="match status" value="1"/>
</dbReference>
<reference evidence="3" key="1">
    <citation type="submission" date="2016-01" db="EMBL/GenBank/DDBJ databases">
        <authorList>
            <person name="Peeters C."/>
        </authorList>
    </citation>
    <scope>NUCLEOTIDE SEQUENCE</scope>
    <source>
        <strain evidence="3">LMG 29321</strain>
    </source>
</reference>
<feature type="domain" description="HTH luxR-type" evidence="2">
    <location>
        <begin position="1086"/>
        <end position="1151"/>
    </location>
</feature>
<dbReference type="Pfam" id="PF13401">
    <property type="entry name" value="AAA_22"/>
    <property type="match status" value="1"/>
</dbReference>
<dbReference type="SUPFAM" id="SSF46894">
    <property type="entry name" value="C-terminal effector domain of the bipartite response regulators"/>
    <property type="match status" value="1"/>
</dbReference>
<dbReference type="CDD" id="cd06170">
    <property type="entry name" value="LuxR_C_like"/>
    <property type="match status" value="1"/>
</dbReference>
<dbReference type="AlphaFoldDB" id="A0A157ZIH8"/>
<dbReference type="InterPro" id="IPR000792">
    <property type="entry name" value="Tscrpt_reg_LuxR_C"/>
</dbReference>
<dbReference type="InterPro" id="IPR027417">
    <property type="entry name" value="P-loop_NTPase"/>
</dbReference>
<protein>
    <submittedName>
        <fullName evidence="3">ATP-dependent transcription regulator LuxR</fullName>
    </submittedName>
</protein>
<dbReference type="GO" id="GO:0016887">
    <property type="term" value="F:ATP hydrolysis activity"/>
    <property type="evidence" value="ECO:0007669"/>
    <property type="project" value="InterPro"/>
</dbReference>
<accession>A0A157ZIH8</accession>
<dbReference type="PRINTS" id="PR00038">
    <property type="entry name" value="HTHLUXR"/>
</dbReference>
<dbReference type="Gene3D" id="1.25.40.10">
    <property type="entry name" value="Tetratricopeptide repeat domain"/>
    <property type="match status" value="1"/>
</dbReference>
<dbReference type="InterPro" id="IPR049945">
    <property type="entry name" value="AAA_22"/>
</dbReference>
<dbReference type="Gene3D" id="1.10.10.10">
    <property type="entry name" value="Winged helix-like DNA-binding domain superfamily/Winged helix DNA-binding domain"/>
    <property type="match status" value="1"/>
</dbReference>
<dbReference type="EMBL" id="FCOX02000002">
    <property type="protein sequence ID" value="SAK45320.1"/>
    <property type="molecule type" value="Genomic_DNA"/>
</dbReference>
<name>A0A157ZIH8_9BURK</name>
<dbReference type="Proteomes" id="UP000071859">
    <property type="component" value="Unassembled WGS sequence"/>
</dbReference>
<proteinExistence type="predicted"/>
<evidence type="ECO:0000313" key="3">
    <source>
        <dbReference type="EMBL" id="SAK45320.1"/>
    </source>
</evidence>
<evidence type="ECO:0000313" key="4">
    <source>
        <dbReference type="Proteomes" id="UP000071859"/>
    </source>
</evidence>
<evidence type="ECO:0000256" key="1">
    <source>
        <dbReference type="SAM" id="MobiDB-lite"/>
    </source>
</evidence>
<dbReference type="InterPro" id="IPR059106">
    <property type="entry name" value="WHD_MalT"/>
</dbReference>
<keyword evidence="4" id="KW-1185">Reference proteome</keyword>
<dbReference type="Pfam" id="PF00196">
    <property type="entry name" value="GerE"/>
    <property type="match status" value="1"/>
</dbReference>
<organism evidence="3 4">
    <name type="scientific">Caballeronia calidae</name>
    <dbReference type="NCBI Taxonomy" id="1777139"/>
    <lineage>
        <taxon>Bacteria</taxon>
        <taxon>Pseudomonadati</taxon>
        <taxon>Pseudomonadota</taxon>
        <taxon>Betaproteobacteria</taxon>
        <taxon>Burkholderiales</taxon>
        <taxon>Burkholderiaceae</taxon>
        <taxon>Caballeronia</taxon>
    </lineage>
</organism>
<dbReference type="InterPro" id="IPR011990">
    <property type="entry name" value="TPR-like_helical_dom_sf"/>
</dbReference>
<dbReference type="SUPFAM" id="SSF52540">
    <property type="entry name" value="P-loop containing nucleoside triphosphate hydrolases"/>
    <property type="match status" value="1"/>
</dbReference>
<gene>
    <name evidence="3" type="ORF">AWB78_00601</name>
</gene>
<dbReference type="InterPro" id="IPR016032">
    <property type="entry name" value="Sig_transdc_resp-reg_C-effctor"/>
</dbReference>
<comment type="caution">
    <text evidence="3">The sequence shown here is derived from an EMBL/GenBank/DDBJ whole genome shotgun (WGS) entry which is preliminary data.</text>
</comment>
<dbReference type="GO" id="GO:0003677">
    <property type="term" value="F:DNA binding"/>
    <property type="evidence" value="ECO:0007669"/>
    <property type="project" value="InterPro"/>
</dbReference>
<dbReference type="GO" id="GO:0006355">
    <property type="term" value="P:regulation of DNA-templated transcription"/>
    <property type="evidence" value="ECO:0007669"/>
    <property type="project" value="InterPro"/>
</dbReference>
<sequence>MQGIFDDHVAHGRFRDAREQCRFAFGEAGEFIELGIERGGSLAQCRRQCRLFAMFFAKSFNRSRIEPLHVQRGERVVVGIRLPAMRGEQRADHLGHRRARVARADQNGDARNRRHGAALRDADEVVVTRCLAAHIAERRPAGHGQHRRRHALGARRGLSAGEQRFGMPMLRCVAAFSAVPAGERDARAERTRELGRMANRLDARVAALDGHEQVSVHDDPSACSCTIECIVVRGAGSRPSRVGRGLTPVRQTNHPCANYKKIPMPNDAPSTELVLKTMAPRAPSGLLARARLTAESAAGAGRQIVLVQAGAGYGKTSLLAQWRREFLARGAAVAWLLADDRDDAERFLRALVHAIRTGCARPAFGRVIAESPGAATGAFDLATAWLAELAQLSLDVVLIVDEADRLPPSGAQLLDYVMHNAPQNLRIVAAGRQGLDKPAAELLAYGQAELVGPEALRFRVDETIALVTQRFGARVDADASARLFEITDGWPLGLQLALTAMARAHDPRAALDNLAAGPRGLREPLVAALLKELSREDERFLTRISVADVLHPDLCAALTDDDDAPQHLAHLTRDTPVFVTAEESEWCRLHPLVRDVLQTRFAALPEPERAELHRRAARWLAGRGMLEQAARHAHDAGDREHAYELAEQSLHDAVKQGQLGTVLDWLERLPEPELEKRPRLRLAVAWALALGERHQEAEVQVERVLASPGADDALRYECALITSAAAWYADDPDRFLALFEPWAQKPPPKDSWLAQAHANRLVARAMLLGEPAQARRLQQSVTRAQIGKGLGYLARWGDHMVGLTWMREGQVKLAESVLLPALASAEEDLGRRHPLTCMFAATCASIAYEDDRIDEAGALLANRLDVLERAALPETVVLAYRTAARIAALRGDEHRALDLLEMLHAMGVARNLPRLCLISLVEQVRAHAGRYRAQTCDALVERIDAIVDEHIGARGPIWRQSAQTIQAMARGSAALARQDWQAAIEPFERAEQIATTTKFGRQRIELMALRALALERTSGEGRTLFVEALNLARAYRLGRVLIDAHPALADWARRVSEEGETEPGERPIVPPHVVRVPPRSGEGGPRALPSVILTPKEREILELLARNLTNKEIALAAAVGEGTVKWHLKNLFGKLDASSRKHAVRRAIALGLLEGVQ</sequence>